<keyword evidence="14" id="KW-1185">Reference proteome</keyword>
<evidence type="ECO:0000256" key="9">
    <source>
        <dbReference type="ARBA" id="ARBA00023237"/>
    </source>
</evidence>
<keyword evidence="7" id="KW-0564">Palmitate</keyword>
<organism evidence="13 14">
    <name type="scientific">Nitrococcus mobilis Nb-231</name>
    <dbReference type="NCBI Taxonomy" id="314278"/>
    <lineage>
        <taxon>Bacteria</taxon>
        <taxon>Pseudomonadati</taxon>
        <taxon>Pseudomonadota</taxon>
        <taxon>Gammaproteobacteria</taxon>
        <taxon>Chromatiales</taxon>
        <taxon>Ectothiorhodospiraceae</taxon>
        <taxon>Nitrococcus</taxon>
    </lineage>
</organism>
<dbReference type="Pfam" id="PF02107">
    <property type="entry name" value="FlgH"/>
    <property type="match status" value="1"/>
</dbReference>
<accession>A4BVN1</accession>
<evidence type="ECO:0000313" key="13">
    <source>
        <dbReference type="EMBL" id="EAR20213.1"/>
    </source>
</evidence>
<evidence type="ECO:0000256" key="6">
    <source>
        <dbReference type="ARBA" id="ARBA00023136"/>
    </source>
</evidence>
<comment type="function">
    <text evidence="1 11">Assembles around the rod to form the L-ring and probably protects the motor/basal body from shearing forces during rotation.</text>
</comment>
<dbReference type="RefSeq" id="WP_005000359.1">
    <property type="nucleotide sequence ID" value="NZ_CH672427.1"/>
</dbReference>
<evidence type="ECO:0000256" key="1">
    <source>
        <dbReference type="ARBA" id="ARBA00002591"/>
    </source>
</evidence>
<evidence type="ECO:0000256" key="4">
    <source>
        <dbReference type="ARBA" id="ARBA00011439"/>
    </source>
</evidence>
<keyword evidence="5 11" id="KW-0732">Signal</keyword>
<evidence type="ECO:0000313" key="14">
    <source>
        <dbReference type="Proteomes" id="UP000003374"/>
    </source>
</evidence>
<dbReference type="PROSITE" id="PS51257">
    <property type="entry name" value="PROKAR_LIPOPROTEIN"/>
    <property type="match status" value="1"/>
</dbReference>
<keyword evidence="13" id="KW-0282">Flagellum</keyword>
<dbReference type="InterPro" id="IPR000527">
    <property type="entry name" value="Flag_Lring"/>
</dbReference>
<evidence type="ECO:0000256" key="7">
    <source>
        <dbReference type="ARBA" id="ARBA00023139"/>
    </source>
</evidence>
<gene>
    <name evidence="11" type="primary">flgH</name>
    <name evidence="13" type="ORF">NB231_05356</name>
</gene>
<keyword evidence="6 11" id="KW-0472">Membrane</keyword>
<dbReference type="HAMAP" id="MF_00415">
    <property type="entry name" value="FlgH"/>
    <property type="match status" value="1"/>
</dbReference>
<reference evidence="13 14" key="1">
    <citation type="submission" date="2006-02" db="EMBL/GenBank/DDBJ databases">
        <authorList>
            <person name="Waterbury J."/>
            <person name="Ferriera S."/>
            <person name="Johnson J."/>
            <person name="Kravitz S."/>
            <person name="Halpern A."/>
            <person name="Remington K."/>
            <person name="Beeson K."/>
            <person name="Tran B."/>
            <person name="Rogers Y.-H."/>
            <person name="Friedman R."/>
            <person name="Venter J.C."/>
        </authorList>
    </citation>
    <scope>NUCLEOTIDE SEQUENCE [LARGE SCALE GENOMIC DNA]</scope>
    <source>
        <strain evidence="13 14">Nb-231</strain>
    </source>
</reference>
<evidence type="ECO:0000256" key="8">
    <source>
        <dbReference type="ARBA" id="ARBA00023143"/>
    </source>
</evidence>
<comment type="similarity">
    <text evidence="3 11">Belongs to the FlgH family.</text>
</comment>
<dbReference type="PANTHER" id="PTHR34933:SF1">
    <property type="entry name" value="FLAGELLAR L-RING PROTEIN"/>
    <property type="match status" value="1"/>
</dbReference>
<dbReference type="OrthoDB" id="9789463at2"/>
<evidence type="ECO:0000256" key="5">
    <source>
        <dbReference type="ARBA" id="ARBA00022729"/>
    </source>
</evidence>
<feature type="chain" id="PRO_5008947142" description="Flagellar L-ring protein" evidence="12">
    <location>
        <begin position="29"/>
        <end position="221"/>
    </location>
</feature>
<evidence type="ECO:0000256" key="11">
    <source>
        <dbReference type="HAMAP-Rule" id="MF_00415"/>
    </source>
</evidence>
<dbReference type="AlphaFoldDB" id="A4BVN1"/>
<dbReference type="eggNOG" id="COG2063">
    <property type="taxonomic scope" value="Bacteria"/>
</dbReference>
<dbReference type="PRINTS" id="PR01008">
    <property type="entry name" value="FLGLRINGFLGH"/>
</dbReference>
<keyword evidence="9 11" id="KW-0998">Cell outer membrane</keyword>
<dbReference type="STRING" id="314278.NB231_05356"/>
<evidence type="ECO:0000256" key="2">
    <source>
        <dbReference type="ARBA" id="ARBA00004635"/>
    </source>
</evidence>
<dbReference type="GO" id="GO:0009427">
    <property type="term" value="C:bacterial-type flagellum basal body, distal rod, L ring"/>
    <property type="evidence" value="ECO:0007669"/>
    <property type="project" value="InterPro"/>
</dbReference>
<dbReference type="GO" id="GO:0003774">
    <property type="term" value="F:cytoskeletal motor activity"/>
    <property type="evidence" value="ECO:0007669"/>
    <property type="project" value="InterPro"/>
</dbReference>
<evidence type="ECO:0000256" key="12">
    <source>
        <dbReference type="SAM" id="SignalP"/>
    </source>
</evidence>
<protein>
    <recommendedName>
        <fullName evidence="11">Flagellar L-ring protein</fullName>
    </recommendedName>
    <alternativeName>
        <fullName evidence="11">Basal body L-ring protein</fullName>
    </alternativeName>
</protein>
<keyword evidence="10 11" id="KW-0449">Lipoprotein</keyword>
<comment type="caution">
    <text evidence="13">The sequence shown here is derived from an EMBL/GenBank/DDBJ whole genome shotgun (WGS) entry which is preliminary data.</text>
</comment>
<keyword evidence="8 11" id="KW-0975">Bacterial flagellum</keyword>
<keyword evidence="13" id="KW-0969">Cilium</keyword>
<evidence type="ECO:0000256" key="10">
    <source>
        <dbReference type="ARBA" id="ARBA00023288"/>
    </source>
</evidence>
<dbReference type="GO" id="GO:0071973">
    <property type="term" value="P:bacterial-type flagellum-dependent cell motility"/>
    <property type="evidence" value="ECO:0007669"/>
    <property type="project" value="InterPro"/>
</dbReference>
<dbReference type="PANTHER" id="PTHR34933">
    <property type="entry name" value="FLAGELLAR L-RING PROTEIN"/>
    <property type="match status" value="1"/>
</dbReference>
<feature type="signal peptide" evidence="12">
    <location>
        <begin position="1"/>
        <end position="28"/>
    </location>
</feature>
<dbReference type="GO" id="GO:0009279">
    <property type="term" value="C:cell outer membrane"/>
    <property type="evidence" value="ECO:0007669"/>
    <property type="project" value="UniProtKB-SubCell"/>
</dbReference>
<dbReference type="HOGENOM" id="CLU_069313_0_2_6"/>
<dbReference type="Proteomes" id="UP000003374">
    <property type="component" value="Unassembled WGS sequence"/>
</dbReference>
<comment type="subcellular location">
    <subcellularLocation>
        <location evidence="11">Cell outer membrane</location>
        <topology evidence="11">Lipid-anchor</topology>
    </subcellularLocation>
    <subcellularLocation>
        <location evidence="11">Bacterial flagellum basal body</location>
    </subcellularLocation>
    <subcellularLocation>
        <location evidence="2">Membrane</location>
        <topology evidence="2">Lipid-anchor</topology>
    </subcellularLocation>
</comment>
<sequence length="221" mass="23777">MPTRILIVGLASLLLGGCASTLSRPPQALPEPTLEQPPKTVNGAIYQSGYDVRLYEDRTARRVGDTVTVTLDEQTDASKDANAQIGRQYSYALPTPTLMGKQLVYNGTPVSFDIDSEQDFQGGGSATQSNALSGVLTATIVRVKPNGNMVIQGQKRLTLNRGDEYVTLSGEVRPYDIGPGNTVSSSRVANARISYTGDGALADSSRMGWLSRLFMSIIWPF</sequence>
<comment type="subunit">
    <text evidence="4 11">The basal body constitutes a major portion of the flagellar organelle and consists of four rings (L,P,S, and M) mounted on a central rod.</text>
</comment>
<dbReference type="EMBL" id="AAOF01000029">
    <property type="protein sequence ID" value="EAR20213.1"/>
    <property type="molecule type" value="Genomic_DNA"/>
</dbReference>
<name>A4BVN1_9GAMM</name>
<evidence type="ECO:0000256" key="3">
    <source>
        <dbReference type="ARBA" id="ARBA00006929"/>
    </source>
</evidence>
<proteinExistence type="inferred from homology"/>
<keyword evidence="13" id="KW-0966">Cell projection</keyword>